<sequence>MTTATTLSTPTFAIPTQTAAPAAPAGLVFQPEACERLCRLLKDWCGVKIESSKSYLIQGRLRALMTTEGIADLTALLDRAERPGGTRLRDQIVDMMTTHETLFFRDTHPFEVMITKILPPMLADPTRTAPIQIHCAACSSGQEPYSIAMMLQERLSASSYSRIRIAATDISTGTIAQARKGEFMDHELRRGLTTAQRERFFEPINGTAGSNDSRLINSIRSMVRFDVMNLTSPNSVATVAGQVDILLCRNVLIYFDTETCQRVMRALASVIRPGGLLLLGASEMLRDSEGMFQTEVIGTTRFQRRVPASTTASTLGR</sequence>
<evidence type="ECO:0000256" key="3">
    <source>
        <dbReference type="ARBA" id="ARBA00022603"/>
    </source>
</evidence>
<dbReference type="Gene3D" id="1.10.155.10">
    <property type="entry name" value="Chemotaxis receptor methyltransferase CheR, N-terminal domain"/>
    <property type="match status" value="1"/>
</dbReference>
<dbReference type="Gene3D" id="3.40.50.150">
    <property type="entry name" value="Vaccinia Virus protein VP39"/>
    <property type="match status" value="1"/>
</dbReference>
<evidence type="ECO:0000256" key="4">
    <source>
        <dbReference type="ARBA" id="ARBA00022679"/>
    </source>
</evidence>
<name>A0A5C6ADA9_9BACT</name>
<dbReference type="SUPFAM" id="SSF47757">
    <property type="entry name" value="Chemotaxis receptor methyltransferase CheR, N-terminal domain"/>
    <property type="match status" value="1"/>
</dbReference>
<accession>A0A5C6ADA9</accession>
<dbReference type="SMART" id="SM00138">
    <property type="entry name" value="MeTrc"/>
    <property type="match status" value="1"/>
</dbReference>
<dbReference type="InterPro" id="IPR050903">
    <property type="entry name" value="Bact_Chemotaxis_MeTrfase"/>
</dbReference>
<dbReference type="RefSeq" id="WP_146578187.1">
    <property type="nucleotide sequence ID" value="NZ_SJPM01000005.1"/>
</dbReference>
<dbReference type="InterPro" id="IPR022641">
    <property type="entry name" value="CheR_N"/>
</dbReference>
<evidence type="ECO:0000256" key="1">
    <source>
        <dbReference type="ARBA" id="ARBA00001541"/>
    </source>
</evidence>
<dbReference type="PROSITE" id="PS50123">
    <property type="entry name" value="CHER"/>
    <property type="match status" value="1"/>
</dbReference>
<dbReference type="GO" id="GO:0008983">
    <property type="term" value="F:protein-glutamate O-methyltransferase activity"/>
    <property type="evidence" value="ECO:0007669"/>
    <property type="project" value="UniProtKB-EC"/>
</dbReference>
<evidence type="ECO:0000256" key="2">
    <source>
        <dbReference type="ARBA" id="ARBA00012534"/>
    </source>
</evidence>
<dbReference type="PANTHER" id="PTHR24422">
    <property type="entry name" value="CHEMOTAXIS PROTEIN METHYLTRANSFERASE"/>
    <property type="match status" value="1"/>
</dbReference>
<comment type="caution">
    <text evidence="7">The sequence shown here is derived from an EMBL/GenBank/DDBJ whole genome shotgun (WGS) entry which is preliminary data.</text>
</comment>
<protein>
    <recommendedName>
        <fullName evidence="2">protein-glutamate O-methyltransferase</fullName>
        <ecNumber evidence="2">2.1.1.80</ecNumber>
    </recommendedName>
</protein>
<keyword evidence="3 7" id="KW-0489">Methyltransferase</keyword>
<gene>
    <name evidence="7" type="primary">cheR2_1</name>
    <name evidence="7" type="ORF">Pla100_27090</name>
</gene>
<feature type="domain" description="CheR-type methyltransferase" evidence="6">
    <location>
        <begin position="22"/>
        <end position="307"/>
    </location>
</feature>
<dbReference type="SUPFAM" id="SSF53335">
    <property type="entry name" value="S-adenosyl-L-methionine-dependent methyltransferases"/>
    <property type="match status" value="1"/>
</dbReference>
<dbReference type="OrthoDB" id="288469at2"/>
<dbReference type="PANTHER" id="PTHR24422:SF21">
    <property type="entry name" value="CHEMOTAXIS PROTEIN METHYLTRANSFERASE 1"/>
    <property type="match status" value="1"/>
</dbReference>
<dbReference type="Pfam" id="PF01739">
    <property type="entry name" value="CheR"/>
    <property type="match status" value="1"/>
</dbReference>
<organism evidence="7 8">
    <name type="scientific">Neorhodopirellula pilleata</name>
    <dbReference type="NCBI Taxonomy" id="2714738"/>
    <lineage>
        <taxon>Bacteria</taxon>
        <taxon>Pseudomonadati</taxon>
        <taxon>Planctomycetota</taxon>
        <taxon>Planctomycetia</taxon>
        <taxon>Pirellulales</taxon>
        <taxon>Pirellulaceae</taxon>
        <taxon>Neorhodopirellula</taxon>
    </lineage>
</organism>
<dbReference type="Pfam" id="PF03705">
    <property type="entry name" value="CheR_N"/>
    <property type="match status" value="1"/>
</dbReference>
<dbReference type="InterPro" id="IPR000780">
    <property type="entry name" value="CheR_MeTrfase"/>
</dbReference>
<proteinExistence type="predicted"/>
<evidence type="ECO:0000313" key="8">
    <source>
        <dbReference type="Proteomes" id="UP000316213"/>
    </source>
</evidence>
<dbReference type="InterPro" id="IPR036804">
    <property type="entry name" value="CheR_N_sf"/>
</dbReference>
<dbReference type="AlphaFoldDB" id="A0A5C6ADA9"/>
<dbReference type="EC" id="2.1.1.80" evidence="2"/>
<dbReference type="PRINTS" id="PR00996">
    <property type="entry name" value="CHERMTFRASE"/>
</dbReference>
<dbReference type="InterPro" id="IPR022642">
    <property type="entry name" value="CheR_C"/>
</dbReference>
<dbReference type="InterPro" id="IPR029063">
    <property type="entry name" value="SAM-dependent_MTases_sf"/>
</dbReference>
<evidence type="ECO:0000256" key="5">
    <source>
        <dbReference type="ARBA" id="ARBA00022691"/>
    </source>
</evidence>
<dbReference type="GO" id="GO:0032259">
    <property type="term" value="P:methylation"/>
    <property type="evidence" value="ECO:0007669"/>
    <property type="project" value="UniProtKB-KW"/>
</dbReference>
<reference evidence="7 8" key="1">
    <citation type="submission" date="2019-02" db="EMBL/GenBank/DDBJ databases">
        <title>Deep-cultivation of Planctomycetes and their phenomic and genomic characterization uncovers novel biology.</title>
        <authorList>
            <person name="Wiegand S."/>
            <person name="Jogler M."/>
            <person name="Boedeker C."/>
            <person name="Pinto D."/>
            <person name="Vollmers J."/>
            <person name="Rivas-Marin E."/>
            <person name="Kohn T."/>
            <person name="Peeters S.H."/>
            <person name="Heuer A."/>
            <person name="Rast P."/>
            <person name="Oberbeckmann S."/>
            <person name="Bunk B."/>
            <person name="Jeske O."/>
            <person name="Meyerdierks A."/>
            <person name="Storesund J.E."/>
            <person name="Kallscheuer N."/>
            <person name="Luecker S."/>
            <person name="Lage O.M."/>
            <person name="Pohl T."/>
            <person name="Merkel B.J."/>
            <person name="Hornburger P."/>
            <person name="Mueller R.-W."/>
            <person name="Bruemmer F."/>
            <person name="Labrenz M."/>
            <person name="Spormann A.M."/>
            <person name="Op Den Camp H."/>
            <person name="Overmann J."/>
            <person name="Amann R."/>
            <person name="Jetten M.S.M."/>
            <person name="Mascher T."/>
            <person name="Medema M.H."/>
            <person name="Devos D.P."/>
            <person name="Kaster A.-K."/>
            <person name="Ovreas L."/>
            <person name="Rohde M."/>
            <person name="Galperin M.Y."/>
            <person name="Jogler C."/>
        </authorList>
    </citation>
    <scope>NUCLEOTIDE SEQUENCE [LARGE SCALE GENOMIC DNA]</scope>
    <source>
        <strain evidence="7 8">Pla100</strain>
    </source>
</reference>
<evidence type="ECO:0000259" key="6">
    <source>
        <dbReference type="PROSITE" id="PS50123"/>
    </source>
</evidence>
<keyword evidence="4 7" id="KW-0808">Transferase</keyword>
<keyword evidence="8" id="KW-1185">Reference proteome</keyword>
<keyword evidence="5" id="KW-0949">S-adenosyl-L-methionine</keyword>
<dbReference type="EMBL" id="SJPM01000005">
    <property type="protein sequence ID" value="TWT96233.1"/>
    <property type="molecule type" value="Genomic_DNA"/>
</dbReference>
<comment type="catalytic activity">
    <reaction evidence="1">
        <text>L-glutamyl-[protein] + S-adenosyl-L-methionine = [protein]-L-glutamate 5-O-methyl ester + S-adenosyl-L-homocysteine</text>
        <dbReference type="Rhea" id="RHEA:24452"/>
        <dbReference type="Rhea" id="RHEA-COMP:10208"/>
        <dbReference type="Rhea" id="RHEA-COMP:10311"/>
        <dbReference type="ChEBI" id="CHEBI:29973"/>
        <dbReference type="ChEBI" id="CHEBI:57856"/>
        <dbReference type="ChEBI" id="CHEBI:59789"/>
        <dbReference type="ChEBI" id="CHEBI:82795"/>
        <dbReference type="EC" id="2.1.1.80"/>
    </reaction>
</comment>
<dbReference type="Proteomes" id="UP000316213">
    <property type="component" value="Unassembled WGS sequence"/>
</dbReference>
<evidence type="ECO:0000313" key="7">
    <source>
        <dbReference type="EMBL" id="TWT96233.1"/>
    </source>
</evidence>